<dbReference type="CDD" id="cd00613">
    <property type="entry name" value="GDC-P"/>
    <property type="match status" value="2"/>
</dbReference>
<evidence type="ECO:0000313" key="12">
    <source>
        <dbReference type="Proteomes" id="UP000634919"/>
    </source>
</evidence>
<dbReference type="InterPro" id="IPR015422">
    <property type="entry name" value="PyrdxlP-dep_Trfase_small"/>
</dbReference>
<dbReference type="Pfam" id="PF21478">
    <property type="entry name" value="GcvP2_C"/>
    <property type="match status" value="1"/>
</dbReference>
<feature type="domain" description="Glycine dehydrogenase C-terminal" evidence="10">
    <location>
        <begin position="778"/>
        <end position="899"/>
    </location>
</feature>
<dbReference type="PANTHER" id="PTHR11773">
    <property type="entry name" value="GLYCINE DEHYDROGENASE, DECARBOXYLATING"/>
    <property type="match status" value="1"/>
</dbReference>
<sequence length="956" mass="102428">MNQRLQAPLSQLHEGDAFARRHIGPSAPDEAHMLHTIDLPSRQALVDALVPANIARHTPMDLPPSATEYEALQELKAIAGRNRILKSFIGQGYYGTHTPGVIQRNILENPAWYTAYTPYQAEISQGRLEALLNFQTMVCDLTGMPIANASMLDEATAAAEAMALARRCSSASSNVFLVHPDVHPQTLEVLRTRAEPMAWSIACPQDHAAFTTALLSPHFGALVQYPSSTGSIDDWREAATHCHSHKALLIAATDLLALTLLTPPGEWGADIVVGNSQRLGMPMGAGGPHAAFMACQDAHKRSLPGRLVGVSVDVQGAPALRLALQTREQHIRREKATSNICTAQVLPAVIASMYAVYHGPQGLRDIALRIAGLTAALAQGLEELGLTLEHATAFDTLTVIAPKNALNIATRALLAGVNLRKVSESSLGISLDETSTPADVGLLLRLFGASSPAVIETSAAPRIPAALQRSSGYLSHPVFHSHHSETAMLRYIRSLSDKDLALDRCMIPLGSCTMKLNATSEMLPITWPEFAQIHPFAPADQQQGYALLDQQLRDWLCTITGYAGVSLQPNAGSQGEYAGLLAIRAWHASRGQPERTVCLIPSSAHGTNPASAQMCGMQVVVVACDAQGNVDMNDLRTKCEAHSDKLACIMITYPSTHGVFEDSVRPLCELVHQHGGRVYVDGANMNALVGLAAPGNFGGDVSHLNLHKTFCIPHGGGGPGVGPVCVAQDLVPFLPGHATAGKAALVGAVSAAPYGNAAVLPISWMYIRMMGPQGLRHATETAILNANYISARLQEHFPTLYAGPGGLVAHECILDLRPLKETSGVTAEDVAKRLVDYGFHAPTLSFPVPGTLMVEPTESEPLQELDRFIDAMLAIRAEIEQVENGTWPRDDNPLKNAPHTASALLQETWAHPYSRAEAAGTATLATKYWPPVARIDNVHGDRHLVCTCPPLETYLS</sequence>
<dbReference type="InterPro" id="IPR020581">
    <property type="entry name" value="GDC_P"/>
</dbReference>
<dbReference type="Gene3D" id="3.90.1150.10">
    <property type="entry name" value="Aspartate Aminotransferase, domain 1"/>
    <property type="match status" value="2"/>
</dbReference>
<dbReference type="EMBL" id="JACSQK010000001">
    <property type="protein sequence ID" value="MBD7959224.1"/>
    <property type="molecule type" value="Genomic_DNA"/>
</dbReference>
<keyword evidence="6 8" id="KW-0560">Oxidoreductase</keyword>
<dbReference type="PANTHER" id="PTHR11773:SF1">
    <property type="entry name" value="GLYCINE DEHYDROGENASE (DECARBOXYLATING), MITOCHONDRIAL"/>
    <property type="match status" value="1"/>
</dbReference>
<gene>
    <name evidence="8 11" type="primary">gcvP</name>
    <name evidence="11" type="ORF">H9646_01915</name>
</gene>
<dbReference type="NCBIfam" id="NF003346">
    <property type="entry name" value="PRK04366.1"/>
    <property type="match status" value="1"/>
</dbReference>
<evidence type="ECO:0000256" key="8">
    <source>
        <dbReference type="HAMAP-Rule" id="MF_00711"/>
    </source>
</evidence>
<feature type="modified residue" description="N6-(pyridoxal phosphate)lysine" evidence="8">
    <location>
        <position position="708"/>
    </location>
</feature>
<dbReference type="HAMAP" id="MF_00711">
    <property type="entry name" value="GcvP"/>
    <property type="match status" value="1"/>
</dbReference>
<dbReference type="Pfam" id="PF02347">
    <property type="entry name" value="GDC-P"/>
    <property type="match status" value="2"/>
</dbReference>
<evidence type="ECO:0000259" key="9">
    <source>
        <dbReference type="Pfam" id="PF02347"/>
    </source>
</evidence>
<comment type="similarity">
    <text evidence="3 8">Belongs to the GcvP family.</text>
</comment>
<dbReference type="NCBIfam" id="TIGR00461">
    <property type="entry name" value="gcvP"/>
    <property type="match status" value="1"/>
</dbReference>
<feature type="domain" description="Glycine cleavage system P-protein N-terminal" evidence="9">
    <location>
        <begin position="483"/>
        <end position="737"/>
    </location>
</feature>
<protein>
    <recommendedName>
        <fullName evidence="8">Glycine dehydrogenase (decarboxylating)</fullName>
        <ecNumber evidence="8">1.4.4.2</ecNumber>
    </recommendedName>
    <alternativeName>
        <fullName evidence="8">Glycine cleavage system P-protein</fullName>
    </alternativeName>
    <alternativeName>
        <fullName evidence="8">Glycine decarboxylase</fullName>
    </alternativeName>
    <alternativeName>
        <fullName evidence="8">Glycine dehydrogenase (aminomethyl-transferring)</fullName>
    </alternativeName>
</protein>
<accession>A0ABR8S757</accession>
<evidence type="ECO:0000313" key="11">
    <source>
        <dbReference type="EMBL" id="MBD7959224.1"/>
    </source>
</evidence>
<proteinExistence type="inferred from homology"/>
<comment type="caution">
    <text evidence="11">The sequence shown here is derived from an EMBL/GenBank/DDBJ whole genome shotgun (WGS) entry which is preliminary data.</text>
</comment>
<dbReference type="InterPro" id="IPR049315">
    <property type="entry name" value="GDC-P_N"/>
</dbReference>
<dbReference type="EC" id="1.4.4.2" evidence="8"/>
<dbReference type="Gene3D" id="3.40.640.10">
    <property type="entry name" value="Type I PLP-dependent aspartate aminotransferase-like (Major domain)"/>
    <property type="match status" value="2"/>
</dbReference>
<evidence type="ECO:0000256" key="2">
    <source>
        <dbReference type="ARBA" id="ARBA00003788"/>
    </source>
</evidence>
<evidence type="ECO:0000256" key="5">
    <source>
        <dbReference type="ARBA" id="ARBA00022898"/>
    </source>
</evidence>
<dbReference type="RefSeq" id="WP_191721629.1">
    <property type="nucleotide sequence ID" value="NZ_JACSQK010000001.1"/>
</dbReference>
<evidence type="ECO:0000256" key="1">
    <source>
        <dbReference type="ARBA" id="ARBA00001933"/>
    </source>
</evidence>
<keyword evidence="12" id="KW-1185">Reference proteome</keyword>
<dbReference type="InterPro" id="IPR003437">
    <property type="entry name" value="GcvP"/>
</dbReference>
<dbReference type="GO" id="GO:0004375">
    <property type="term" value="F:glycine dehydrogenase (decarboxylating) activity"/>
    <property type="evidence" value="ECO:0007669"/>
    <property type="project" value="UniProtKB-EC"/>
</dbReference>
<comment type="catalytic activity">
    <reaction evidence="7 8">
        <text>N(6)-[(R)-lipoyl]-L-lysyl-[glycine-cleavage complex H protein] + glycine + H(+) = N(6)-[(R)-S(8)-aminomethyldihydrolipoyl]-L-lysyl-[glycine-cleavage complex H protein] + CO2</text>
        <dbReference type="Rhea" id="RHEA:24304"/>
        <dbReference type="Rhea" id="RHEA-COMP:10494"/>
        <dbReference type="Rhea" id="RHEA-COMP:10495"/>
        <dbReference type="ChEBI" id="CHEBI:15378"/>
        <dbReference type="ChEBI" id="CHEBI:16526"/>
        <dbReference type="ChEBI" id="CHEBI:57305"/>
        <dbReference type="ChEBI" id="CHEBI:83099"/>
        <dbReference type="ChEBI" id="CHEBI:83143"/>
        <dbReference type="EC" id="1.4.4.2"/>
    </reaction>
</comment>
<evidence type="ECO:0000256" key="4">
    <source>
        <dbReference type="ARBA" id="ARBA00011690"/>
    </source>
</evidence>
<dbReference type="InterPro" id="IPR015424">
    <property type="entry name" value="PyrdxlP-dep_Trfase"/>
</dbReference>
<dbReference type="Proteomes" id="UP000634919">
    <property type="component" value="Unassembled WGS sequence"/>
</dbReference>
<organism evidence="11 12">
    <name type="scientific">Comamonas avium</name>
    <dbReference type="NCBI Taxonomy" id="2762231"/>
    <lineage>
        <taxon>Bacteria</taxon>
        <taxon>Pseudomonadati</taxon>
        <taxon>Pseudomonadota</taxon>
        <taxon>Betaproteobacteria</taxon>
        <taxon>Burkholderiales</taxon>
        <taxon>Comamonadaceae</taxon>
        <taxon>Comamonas</taxon>
    </lineage>
</organism>
<dbReference type="InterPro" id="IPR015421">
    <property type="entry name" value="PyrdxlP-dep_Trfase_major"/>
</dbReference>
<comment type="subunit">
    <text evidence="4 8">The glycine cleavage system is composed of four proteins: P, T, L and H.</text>
</comment>
<evidence type="ECO:0000256" key="6">
    <source>
        <dbReference type="ARBA" id="ARBA00023002"/>
    </source>
</evidence>
<name>A0ABR8S757_9BURK</name>
<reference evidence="11 12" key="1">
    <citation type="submission" date="2020-08" db="EMBL/GenBank/DDBJ databases">
        <title>A Genomic Blueprint of the Chicken Gut Microbiome.</title>
        <authorList>
            <person name="Gilroy R."/>
            <person name="Ravi A."/>
            <person name="Getino M."/>
            <person name="Pursley I."/>
            <person name="Horton D.L."/>
            <person name="Alikhan N.-F."/>
            <person name="Baker D."/>
            <person name="Gharbi K."/>
            <person name="Hall N."/>
            <person name="Watson M."/>
            <person name="Adriaenssens E.M."/>
            <person name="Foster-Nyarko E."/>
            <person name="Jarju S."/>
            <person name="Secka A."/>
            <person name="Antonio M."/>
            <person name="Oren A."/>
            <person name="Chaudhuri R."/>
            <person name="La Ragione R.M."/>
            <person name="Hildebrand F."/>
            <person name="Pallen M.J."/>
        </authorList>
    </citation>
    <scope>NUCLEOTIDE SEQUENCE [LARGE SCALE GENOMIC DNA]</scope>
    <source>
        <strain evidence="11 12">Sa2CVA6</strain>
    </source>
</reference>
<evidence type="ECO:0000259" key="10">
    <source>
        <dbReference type="Pfam" id="PF21478"/>
    </source>
</evidence>
<comment type="cofactor">
    <cofactor evidence="1 8">
        <name>pyridoxal 5'-phosphate</name>
        <dbReference type="ChEBI" id="CHEBI:597326"/>
    </cofactor>
</comment>
<dbReference type="SUPFAM" id="SSF53383">
    <property type="entry name" value="PLP-dependent transferases"/>
    <property type="match status" value="2"/>
</dbReference>
<evidence type="ECO:0000256" key="7">
    <source>
        <dbReference type="ARBA" id="ARBA00049026"/>
    </source>
</evidence>
<keyword evidence="5 8" id="KW-0663">Pyridoxal phosphate</keyword>
<feature type="domain" description="Glycine cleavage system P-protein N-terminal" evidence="9">
    <location>
        <begin position="20"/>
        <end position="447"/>
    </location>
</feature>
<evidence type="ECO:0000256" key="3">
    <source>
        <dbReference type="ARBA" id="ARBA00010756"/>
    </source>
</evidence>
<dbReference type="InterPro" id="IPR049316">
    <property type="entry name" value="GDC-P_C"/>
</dbReference>
<comment type="function">
    <text evidence="2 8">The glycine cleavage system catalyzes the degradation of glycine. The P protein binds the alpha-amino group of glycine through its pyridoxal phosphate cofactor; CO(2) is released and the remaining methylamine moiety is then transferred to the lipoamide cofactor of the H protein.</text>
</comment>